<evidence type="ECO:0000313" key="1">
    <source>
        <dbReference type="EMBL" id="MFM0717474.1"/>
    </source>
</evidence>
<evidence type="ECO:0000313" key="2">
    <source>
        <dbReference type="Proteomes" id="UP001629392"/>
    </source>
</evidence>
<accession>A0ABW9ED06</accession>
<gene>
    <name evidence="1" type="ORF">PQQ73_14150</name>
</gene>
<keyword evidence="2" id="KW-1185">Reference proteome</keyword>
<dbReference type="RefSeq" id="WP_408149546.1">
    <property type="nucleotide sequence ID" value="NZ_JAQQCL010000009.1"/>
</dbReference>
<sequence length="153" mass="15889">MTDLHGNRGAGWADAGISALQNNGAEKSMSSGLPSLSHSSGMLQVSRTLDPHRIQATACLPKHSCMLHRIIDKKGEPLKKPALAMKMAGTVTDASAIRNQFDKAVKALPPQNNPQSVTRVDAQGGFVIGNPLAAVVQGGQLKSAALSSLTAAK</sequence>
<dbReference type="Proteomes" id="UP001629392">
    <property type="component" value="Unassembled WGS sequence"/>
</dbReference>
<proteinExistence type="predicted"/>
<dbReference type="EMBL" id="JAQQCL010000009">
    <property type="protein sequence ID" value="MFM0717474.1"/>
    <property type="molecule type" value="Genomic_DNA"/>
</dbReference>
<organism evidence="1 2">
    <name type="scientific">Paraburkholderia strydomiana</name>
    <dbReference type="NCBI Taxonomy" id="1245417"/>
    <lineage>
        <taxon>Bacteria</taxon>
        <taxon>Pseudomonadati</taxon>
        <taxon>Pseudomonadota</taxon>
        <taxon>Betaproteobacteria</taxon>
        <taxon>Burkholderiales</taxon>
        <taxon>Burkholderiaceae</taxon>
        <taxon>Paraburkholderia</taxon>
    </lineage>
</organism>
<protein>
    <submittedName>
        <fullName evidence="1">Uncharacterized protein</fullName>
    </submittedName>
</protein>
<name>A0ABW9ED06_9BURK</name>
<comment type="caution">
    <text evidence="1">The sequence shown here is derived from an EMBL/GenBank/DDBJ whole genome shotgun (WGS) entry which is preliminary data.</text>
</comment>
<reference evidence="1 2" key="1">
    <citation type="journal article" date="2024" name="Chem. Sci.">
        <title>Discovery of megapolipeptins by genome mining of a Burkholderiales bacteria collection.</title>
        <authorList>
            <person name="Paulo B.S."/>
            <person name="Recchia M.J.J."/>
            <person name="Lee S."/>
            <person name="Fergusson C.H."/>
            <person name="Romanowski S.B."/>
            <person name="Hernandez A."/>
            <person name="Krull N."/>
            <person name="Liu D.Y."/>
            <person name="Cavanagh H."/>
            <person name="Bos A."/>
            <person name="Gray C.A."/>
            <person name="Murphy B.T."/>
            <person name="Linington R.G."/>
            <person name="Eustaquio A.S."/>
        </authorList>
    </citation>
    <scope>NUCLEOTIDE SEQUENCE [LARGE SCALE GENOMIC DNA]</scope>
    <source>
        <strain evidence="1 2">RL17-350-BIC-E</strain>
    </source>
</reference>